<evidence type="ECO:0000256" key="5">
    <source>
        <dbReference type="ARBA" id="ARBA00023124"/>
    </source>
</evidence>
<evidence type="ECO:0000256" key="7">
    <source>
        <dbReference type="ARBA" id="ARBA00023239"/>
    </source>
</evidence>
<comment type="similarity">
    <text evidence="1 8">Belongs to the SOS response-associated peptidase family.</text>
</comment>
<keyword evidence="10" id="KW-1185">Reference proteome</keyword>
<organism evidence="9 10">
    <name type="scientific">Bacillus carboniphilus</name>
    <dbReference type="NCBI Taxonomy" id="86663"/>
    <lineage>
        <taxon>Bacteria</taxon>
        <taxon>Bacillati</taxon>
        <taxon>Bacillota</taxon>
        <taxon>Bacilli</taxon>
        <taxon>Bacillales</taxon>
        <taxon>Bacillaceae</taxon>
        <taxon>Bacillus</taxon>
    </lineage>
</organism>
<evidence type="ECO:0000256" key="6">
    <source>
        <dbReference type="ARBA" id="ARBA00023125"/>
    </source>
</evidence>
<keyword evidence="7" id="KW-0456">Lyase</keyword>
<evidence type="ECO:0000256" key="1">
    <source>
        <dbReference type="ARBA" id="ARBA00008136"/>
    </source>
</evidence>
<keyword evidence="3" id="KW-0227">DNA damage</keyword>
<evidence type="ECO:0000313" key="10">
    <source>
        <dbReference type="Proteomes" id="UP001197974"/>
    </source>
</evidence>
<dbReference type="InterPro" id="IPR036590">
    <property type="entry name" value="SRAP-like"/>
</dbReference>
<dbReference type="Gene3D" id="3.90.1680.10">
    <property type="entry name" value="SOS response associated peptidase-like"/>
    <property type="match status" value="1"/>
</dbReference>
<keyword evidence="5" id="KW-0190">Covalent protein-DNA linkage</keyword>
<dbReference type="PANTHER" id="PTHR13604:SF0">
    <property type="entry name" value="ABASIC SITE PROCESSING PROTEIN HMCES"/>
    <property type="match status" value="1"/>
</dbReference>
<dbReference type="SUPFAM" id="SSF143081">
    <property type="entry name" value="BB1717-like"/>
    <property type="match status" value="1"/>
</dbReference>
<name>A0ABY9JWR7_9BACI</name>
<keyword evidence="4 8" id="KW-0378">Hydrolase</keyword>
<reference evidence="9 10" key="1">
    <citation type="submission" date="2023-06" db="EMBL/GenBank/DDBJ databases">
        <title>Five Gram-positive bacteria isolated from mangrove sediments in Shenzhen, Guangdong, China.</title>
        <authorList>
            <person name="Yu S."/>
            <person name="Zheng W."/>
            <person name="Huang Y."/>
        </authorList>
    </citation>
    <scope>NUCLEOTIDE SEQUENCE [LARGE SCALE GENOMIC DNA]</scope>
    <source>
        <strain evidence="9 10">SaN35-3</strain>
    </source>
</reference>
<accession>A0ABY9JWR7</accession>
<dbReference type="RefSeq" id="WP_226540572.1">
    <property type="nucleotide sequence ID" value="NZ_CP129013.1"/>
</dbReference>
<keyword evidence="6" id="KW-0238">DNA-binding</keyword>
<proteinExistence type="inferred from homology"/>
<sequence length="221" mass="25785">MCGRFSLATDMELLHELFEIEMNEALTPRYNIAPSQPVLSIINSQDGYRAGFLRWGLIPPWSKDEKIGYKMINARSETLDERKSFKKPLQSKRCLILADGFYEWKKEGSVKTPYRFIMKNQRPFAFAGLYEKWQNGSETIFNCTIITTEPNDLTKKVHDRSPVILTKEEQSSWLDRNEQDLKKLKQLLKPYPATEMEMYQVSSFVNSPKNDNKTCIEPVKK</sequence>
<evidence type="ECO:0000313" key="9">
    <source>
        <dbReference type="EMBL" id="WLR42121.1"/>
    </source>
</evidence>
<evidence type="ECO:0000256" key="3">
    <source>
        <dbReference type="ARBA" id="ARBA00022763"/>
    </source>
</evidence>
<dbReference type="PANTHER" id="PTHR13604">
    <property type="entry name" value="DC12-RELATED"/>
    <property type="match status" value="1"/>
</dbReference>
<evidence type="ECO:0000256" key="4">
    <source>
        <dbReference type="ARBA" id="ARBA00022801"/>
    </source>
</evidence>
<dbReference type="EC" id="3.4.-.-" evidence="8"/>
<dbReference type="Pfam" id="PF02586">
    <property type="entry name" value="SRAP"/>
    <property type="match status" value="1"/>
</dbReference>
<protein>
    <recommendedName>
        <fullName evidence="8">Abasic site processing protein</fullName>
        <ecNumber evidence="8">3.4.-.-</ecNumber>
    </recommendedName>
</protein>
<dbReference type="EMBL" id="CP129013">
    <property type="protein sequence ID" value="WLR42121.1"/>
    <property type="molecule type" value="Genomic_DNA"/>
</dbReference>
<evidence type="ECO:0000256" key="2">
    <source>
        <dbReference type="ARBA" id="ARBA00022670"/>
    </source>
</evidence>
<gene>
    <name evidence="9" type="ORF">LC087_15330</name>
</gene>
<evidence type="ECO:0000256" key="8">
    <source>
        <dbReference type="RuleBase" id="RU364100"/>
    </source>
</evidence>
<dbReference type="InterPro" id="IPR003738">
    <property type="entry name" value="SRAP"/>
</dbReference>
<dbReference type="Proteomes" id="UP001197974">
    <property type="component" value="Chromosome"/>
</dbReference>
<keyword evidence="2 8" id="KW-0645">Protease</keyword>